<dbReference type="Proteomes" id="UP000756921">
    <property type="component" value="Unassembled WGS sequence"/>
</dbReference>
<keyword evidence="3" id="KW-1185">Reference proteome</keyword>
<proteinExistence type="predicted"/>
<feature type="compositionally biased region" description="Low complexity" evidence="1">
    <location>
        <begin position="200"/>
        <end position="211"/>
    </location>
</feature>
<dbReference type="AlphaFoldDB" id="A0A9P6GU33"/>
<evidence type="ECO:0000313" key="2">
    <source>
        <dbReference type="EMBL" id="KAF9741558.1"/>
    </source>
</evidence>
<organism evidence="2 3">
    <name type="scientific">Paraphaeosphaeria minitans</name>
    <dbReference type="NCBI Taxonomy" id="565426"/>
    <lineage>
        <taxon>Eukaryota</taxon>
        <taxon>Fungi</taxon>
        <taxon>Dikarya</taxon>
        <taxon>Ascomycota</taxon>
        <taxon>Pezizomycotina</taxon>
        <taxon>Dothideomycetes</taxon>
        <taxon>Pleosporomycetidae</taxon>
        <taxon>Pleosporales</taxon>
        <taxon>Massarineae</taxon>
        <taxon>Didymosphaeriaceae</taxon>
        <taxon>Paraphaeosphaeria</taxon>
    </lineage>
</organism>
<evidence type="ECO:0000256" key="1">
    <source>
        <dbReference type="SAM" id="MobiDB-lite"/>
    </source>
</evidence>
<name>A0A9P6GU33_9PLEO</name>
<accession>A0A9P6GU33</accession>
<reference evidence="2" key="1">
    <citation type="journal article" date="2020" name="Mol. Plant Microbe Interact.">
        <title>Genome Sequence of the Biocontrol Agent Coniothyrium minitans strain Conio (IMI 134523).</title>
        <authorList>
            <person name="Patel D."/>
            <person name="Shittu T.A."/>
            <person name="Baroncelli R."/>
            <person name="Muthumeenakshi S."/>
            <person name="Osborne T.H."/>
            <person name="Janganan T.K."/>
            <person name="Sreenivasaprasad S."/>
        </authorList>
    </citation>
    <scope>NUCLEOTIDE SEQUENCE</scope>
    <source>
        <strain evidence="2">Conio</strain>
    </source>
</reference>
<dbReference type="OrthoDB" id="3789882at2759"/>
<protein>
    <submittedName>
        <fullName evidence="2">Uncharacterized protein</fullName>
    </submittedName>
</protein>
<feature type="compositionally biased region" description="Basic residues" evidence="1">
    <location>
        <begin position="1"/>
        <end position="11"/>
    </location>
</feature>
<feature type="region of interest" description="Disordered" evidence="1">
    <location>
        <begin position="1"/>
        <end position="46"/>
    </location>
</feature>
<sequence length="675" mass="76545">MPKKIGSRRGRFNGPYRFAPSEPPDDSTDAAAAARGTNHTPRTGPKPRIKGIELVFLVNWLDWCIDQGDDDRFQETLVKEFQKRFGRVVSAKTAEGKVVVYLQELAGKIGSKYVSKREVVSKGSRCIEWHRAPEELVLEYNDMRHELGLPLIIADEEETERNKLFRASESDSTSTSNSEHEQEPEPEPVSRLEPQPPSSSRPSPFQHQPSPVSRKPPASITREAKFTKTTIIRTITPPVSVPIQAESEEVVENATRNQESSETDFTVASKEHEGTDQTDQTDLSQMNWQPSIEQYGANEPPDAKDAKIETLSNMVSWLLQRHRDGWTGSNDELETLESVRKEVVSDRDDVFESLLDQLTGEERKTTKYESIIKSLVGRVSAIEPETVHTPQAPFTKAVDGEWTLLWDRCRLLTRSILADRKFTEPDFQRLYESIDVTFSNDPHYKDIIQQSAQYLSAHKNNVLLKLHGSLARLLFIFVFEYPTPLLESQHSDLLRHLYTMIGAAGDMSEVKRLDLLATEMLLKEDRVQNALTHQKAEQRCSWISQMLGLASSSDPHDTIARDLGELCSRAIKLYSKLLVSPLEYCIHFFQQGTTFDEPSMRVEDPLGNTMPTSWCIGKTVKLCLFPAIWQYCDQPLNKSRDVADALTVNRKFLRTHMGDLKVHLSLVAKAVVILE</sequence>
<gene>
    <name evidence="2" type="ORF">PMIN01_01097</name>
</gene>
<feature type="compositionally biased region" description="Polar residues" evidence="1">
    <location>
        <begin position="254"/>
        <end position="266"/>
    </location>
</feature>
<feature type="region of interest" description="Disordered" evidence="1">
    <location>
        <begin position="165"/>
        <end position="231"/>
    </location>
</feature>
<feature type="region of interest" description="Disordered" evidence="1">
    <location>
        <begin position="248"/>
        <end position="281"/>
    </location>
</feature>
<comment type="caution">
    <text evidence="2">The sequence shown here is derived from an EMBL/GenBank/DDBJ whole genome shotgun (WGS) entry which is preliminary data.</text>
</comment>
<evidence type="ECO:0000313" key="3">
    <source>
        <dbReference type="Proteomes" id="UP000756921"/>
    </source>
</evidence>
<dbReference type="EMBL" id="WJXW01000001">
    <property type="protein sequence ID" value="KAF9741558.1"/>
    <property type="molecule type" value="Genomic_DNA"/>
</dbReference>